<dbReference type="InterPro" id="IPR051085">
    <property type="entry name" value="MB_O-acyltransferase"/>
</dbReference>
<feature type="transmembrane region" description="Helical" evidence="8">
    <location>
        <begin position="429"/>
        <end position="446"/>
    </location>
</feature>
<dbReference type="Proteomes" id="UP000294850">
    <property type="component" value="Unassembled WGS sequence"/>
</dbReference>
<reference evidence="9 10" key="1">
    <citation type="submission" date="2019-03" db="EMBL/GenBank/DDBJ databases">
        <title>Dyadobacter AR-3-6 sp. nov., isolated from arctic soil.</title>
        <authorList>
            <person name="Chaudhary D.K."/>
        </authorList>
    </citation>
    <scope>NUCLEOTIDE SEQUENCE [LARGE SCALE GENOMIC DNA]</scope>
    <source>
        <strain evidence="9 10">AR-3-6</strain>
    </source>
</reference>
<evidence type="ECO:0000256" key="7">
    <source>
        <dbReference type="PIRNR" id="PIRNR016636"/>
    </source>
</evidence>
<evidence type="ECO:0000313" key="10">
    <source>
        <dbReference type="Proteomes" id="UP000294850"/>
    </source>
</evidence>
<dbReference type="OrthoDB" id="9805788at2"/>
<dbReference type="EMBL" id="SMFL01000003">
    <property type="protein sequence ID" value="TDE16774.1"/>
    <property type="molecule type" value="Genomic_DNA"/>
</dbReference>
<evidence type="ECO:0000256" key="5">
    <source>
        <dbReference type="ARBA" id="ARBA00022989"/>
    </source>
</evidence>
<dbReference type="InterPro" id="IPR004299">
    <property type="entry name" value="MBOAT_fam"/>
</dbReference>
<protein>
    <submittedName>
        <fullName evidence="9">MBOAT family protein</fullName>
    </submittedName>
</protein>
<evidence type="ECO:0000313" key="9">
    <source>
        <dbReference type="EMBL" id="TDE16774.1"/>
    </source>
</evidence>
<evidence type="ECO:0000256" key="2">
    <source>
        <dbReference type="ARBA" id="ARBA00010323"/>
    </source>
</evidence>
<keyword evidence="3 7" id="KW-1003">Cell membrane</keyword>
<evidence type="ECO:0000256" key="3">
    <source>
        <dbReference type="ARBA" id="ARBA00022475"/>
    </source>
</evidence>
<proteinExistence type="inferred from homology"/>
<gene>
    <name evidence="9" type="ORF">E0F88_11170</name>
</gene>
<evidence type="ECO:0000256" key="6">
    <source>
        <dbReference type="ARBA" id="ARBA00023136"/>
    </source>
</evidence>
<name>A0A4R5DW05_9BACT</name>
<feature type="transmembrane region" description="Helical" evidence="8">
    <location>
        <begin position="36"/>
        <end position="56"/>
    </location>
</feature>
<dbReference type="PIRSF" id="PIRSF500217">
    <property type="entry name" value="AlgI"/>
    <property type="match status" value="1"/>
</dbReference>
<feature type="transmembrane region" description="Helical" evidence="8">
    <location>
        <begin position="76"/>
        <end position="94"/>
    </location>
</feature>
<feature type="transmembrane region" description="Helical" evidence="8">
    <location>
        <begin position="6"/>
        <end position="24"/>
    </location>
</feature>
<keyword evidence="7" id="KW-0808">Transferase</keyword>
<keyword evidence="4 8" id="KW-0812">Transmembrane</keyword>
<dbReference type="Pfam" id="PF03062">
    <property type="entry name" value="MBOAT"/>
    <property type="match status" value="1"/>
</dbReference>
<feature type="transmembrane region" description="Helical" evidence="8">
    <location>
        <begin position="458"/>
        <end position="479"/>
    </location>
</feature>
<sequence>MLFNSIHFILFFIVVTLAYFSLSWRGRWILLLATSCYFYMVFKPAFILILFGTIVIDYYAGIWIAKTEDKKRRQLLLVISLISNIGILAFFKYYDFGRGSVNDLLNFFDLRSIVPPLTRLLPASVSQWMVNGAGEVLLPIGLSFHTFQAMSYTIEVYRGNQKPEHHFGIYALYVMFYPQLVAGPIERPQNMLHQFHSYFKYDFEQVKAGLMQMAFGMFKKIVIADRLAEVVNHVYDNPAEQNGISLLIATVFFAFQIYCDFSGYSDIAIGAGRVMGFTLMDNFRSPYESASIAEFWGRWHISLSTWFKDYLYIPLGGNRKGEYTKYRNQFIVFLVSGLWHGTSWNYVIWGGLHGTYQVTAALRDKWLKKSGMAIPQNGFLKILSIIFTFILVTIAWVFFRNDKAPVERSFTILQKIFTLSWQETLHTPFNAVEMCFCVFLIVFLLVKEHFYQTISTKNTTAFYVLFSSIAFLTYFFGVVTENQFIYFQF</sequence>
<evidence type="ECO:0000256" key="1">
    <source>
        <dbReference type="ARBA" id="ARBA00004651"/>
    </source>
</evidence>
<keyword evidence="6 7" id="KW-0472">Membrane</keyword>
<dbReference type="PIRSF" id="PIRSF016636">
    <property type="entry name" value="AlgI_DltB"/>
    <property type="match status" value="1"/>
</dbReference>
<dbReference type="AlphaFoldDB" id="A0A4R5DW05"/>
<dbReference type="GO" id="GO:0016746">
    <property type="term" value="F:acyltransferase activity"/>
    <property type="evidence" value="ECO:0007669"/>
    <property type="project" value="UniProtKB-KW"/>
</dbReference>
<dbReference type="PANTHER" id="PTHR13285:SF18">
    <property type="entry name" value="PROTEIN-CYSTEINE N-PALMITOYLTRANSFERASE RASP"/>
    <property type="match status" value="1"/>
</dbReference>
<keyword evidence="7" id="KW-0012">Acyltransferase</keyword>
<comment type="subcellular location">
    <subcellularLocation>
        <location evidence="1">Cell membrane</location>
        <topology evidence="1">Multi-pass membrane protein</topology>
    </subcellularLocation>
</comment>
<comment type="similarity">
    <text evidence="2 7">Belongs to the membrane-bound acyltransferase family.</text>
</comment>
<accession>A0A4R5DW05</accession>
<dbReference type="GO" id="GO:0042121">
    <property type="term" value="P:alginic acid biosynthetic process"/>
    <property type="evidence" value="ECO:0007669"/>
    <property type="project" value="InterPro"/>
</dbReference>
<dbReference type="InterPro" id="IPR028362">
    <property type="entry name" value="AlgI"/>
</dbReference>
<comment type="caution">
    <text evidence="9">The sequence shown here is derived from an EMBL/GenBank/DDBJ whole genome shotgun (WGS) entry which is preliminary data.</text>
</comment>
<keyword evidence="10" id="KW-1185">Reference proteome</keyword>
<dbReference type="PANTHER" id="PTHR13285">
    <property type="entry name" value="ACYLTRANSFERASE"/>
    <property type="match status" value="1"/>
</dbReference>
<feature type="transmembrane region" description="Helical" evidence="8">
    <location>
        <begin position="378"/>
        <end position="399"/>
    </location>
</feature>
<dbReference type="InterPro" id="IPR024194">
    <property type="entry name" value="Ac/AlaTfrase_AlgI/DltB"/>
</dbReference>
<evidence type="ECO:0000256" key="8">
    <source>
        <dbReference type="SAM" id="Phobius"/>
    </source>
</evidence>
<dbReference type="GO" id="GO:0005886">
    <property type="term" value="C:plasma membrane"/>
    <property type="evidence" value="ECO:0007669"/>
    <property type="project" value="UniProtKB-SubCell"/>
</dbReference>
<dbReference type="RefSeq" id="WP_131958306.1">
    <property type="nucleotide sequence ID" value="NZ_SMFL01000003.1"/>
</dbReference>
<organism evidence="9 10">
    <name type="scientific">Dyadobacter psychrotolerans</name>
    <dbReference type="NCBI Taxonomy" id="2541721"/>
    <lineage>
        <taxon>Bacteria</taxon>
        <taxon>Pseudomonadati</taxon>
        <taxon>Bacteroidota</taxon>
        <taxon>Cytophagia</taxon>
        <taxon>Cytophagales</taxon>
        <taxon>Spirosomataceae</taxon>
        <taxon>Dyadobacter</taxon>
    </lineage>
</organism>
<evidence type="ECO:0000256" key="4">
    <source>
        <dbReference type="ARBA" id="ARBA00022692"/>
    </source>
</evidence>
<keyword evidence="5 8" id="KW-1133">Transmembrane helix</keyword>